<feature type="transmembrane region" description="Helical" evidence="2">
    <location>
        <begin position="128"/>
        <end position="148"/>
    </location>
</feature>
<dbReference type="Pfam" id="PF25057">
    <property type="entry name" value="CUT_N"/>
    <property type="match status" value="1"/>
</dbReference>
<feature type="compositionally biased region" description="Basic and acidic residues" evidence="1">
    <location>
        <begin position="459"/>
        <end position="498"/>
    </location>
</feature>
<dbReference type="PROSITE" id="PS51034">
    <property type="entry name" value="ZP_2"/>
    <property type="match status" value="1"/>
</dbReference>
<reference evidence="4 5" key="1">
    <citation type="submission" date="2024-08" db="EMBL/GenBank/DDBJ databases">
        <authorList>
            <person name="Cucini C."/>
            <person name="Frati F."/>
        </authorList>
    </citation>
    <scope>NUCLEOTIDE SEQUENCE [LARGE SCALE GENOMIC DNA]</scope>
</reference>
<keyword evidence="2" id="KW-0472">Membrane</keyword>
<accession>A0ABP1R059</accession>
<feature type="compositionally biased region" description="Acidic residues" evidence="1">
    <location>
        <begin position="684"/>
        <end position="704"/>
    </location>
</feature>
<feature type="compositionally biased region" description="Basic and acidic residues" evidence="1">
    <location>
        <begin position="705"/>
        <end position="724"/>
    </location>
</feature>
<feature type="compositionally biased region" description="Basic and acidic residues" evidence="1">
    <location>
        <begin position="639"/>
        <end position="648"/>
    </location>
</feature>
<feature type="domain" description="ZP" evidence="3">
    <location>
        <begin position="173"/>
        <end position="422"/>
    </location>
</feature>
<proteinExistence type="predicted"/>
<evidence type="ECO:0000256" key="2">
    <source>
        <dbReference type="SAM" id="Phobius"/>
    </source>
</evidence>
<organism evidence="4 5">
    <name type="scientific">Orchesella dallaii</name>
    <dbReference type="NCBI Taxonomy" id="48710"/>
    <lineage>
        <taxon>Eukaryota</taxon>
        <taxon>Metazoa</taxon>
        <taxon>Ecdysozoa</taxon>
        <taxon>Arthropoda</taxon>
        <taxon>Hexapoda</taxon>
        <taxon>Collembola</taxon>
        <taxon>Entomobryomorpha</taxon>
        <taxon>Entomobryoidea</taxon>
        <taxon>Orchesellidae</taxon>
        <taxon>Orchesellinae</taxon>
        <taxon>Orchesella</taxon>
    </lineage>
</organism>
<feature type="compositionally biased region" description="Basic and acidic residues" evidence="1">
    <location>
        <begin position="672"/>
        <end position="683"/>
    </location>
</feature>
<dbReference type="PANTHER" id="PTHR46560:SF1">
    <property type="entry name" value="MINIATURE"/>
    <property type="match status" value="1"/>
</dbReference>
<feature type="compositionally biased region" description="Polar residues" evidence="1">
    <location>
        <begin position="441"/>
        <end position="451"/>
    </location>
</feature>
<dbReference type="InterPro" id="IPR056953">
    <property type="entry name" value="CUT_N"/>
</dbReference>
<protein>
    <recommendedName>
        <fullName evidence="3">ZP domain-containing protein</fullName>
    </recommendedName>
</protein>
<dbReference type="SMART" id="SM00241">
    <property type="entry name" value="ZP"/>
    <property type="match status" value="1"/>
</dbReference>
<dbReference type="EMBL" id="CAXLJM020000049">
    <property type="protein sequence ID" value="CAL8114212.1"/>
    <property type="molecule type" value="Genomic_DNA"/>
</dbReference>
<sequence length="911" mass="101853">MKTKRRGASLKISKFRQMQSLSDPVFMNDERDTWYSGESELCANTSLPSCAHSNHIPTPLVDNTPNNCSESARNPCATTSPIEAYQERYDTRVMYQQATCSSNTNSFKSTFSFSMSPKAISSSCKTTFLAWSVTIILLFSLLFTVTTADDRVGIQSSWERPTGMPKIANLEVMCGTQHMEVHLEFDSPFHGLVASKGMYGHEGCVYVPPRSGKHQFVFNIYYDKCGTKPDNHGKFYENTVVVQYDEELIEAWDEAKRLRCEWFNDYEKTATKTSPMVISDLEIVELNFHGDNVDCWMEIQEGKGPWAPPLSGIVPLGSTLTMVIAVKDPTGEFDMRVKDCDASDGQSGNTLALSDSDGCIVRPKLIGKFAKLKLDDGRATVMTYAFLSAFKFPDMLNVHLRCTVEICRHGCPEHCSKLPPPPGTHIADVHGQFSDQEPIAVQSQISQQKVKPNSIEETADGHNEGPEEISRDKPDIHQEAQRVQKLQEEQQSSEEVRRPPQHLPLPQQHQGPPQHSQRLPHFQPPQQHQGPPMRYPSQQPPEMYPQHPPQMLHPPPPRYFGRGGPPPGPNGPPPPPGMFRQPPRKLIPPGLLRQRPDIPPFQQHNLPNFRHSLPPMASSLPPAFPSQMYRESSAPDQAMLEHQHRQQAERLQSMVMKPEHKTEEEISNEQTVSRKGEPIKDTNEETEQADDSNNEEEEEEEEVEEQPKEDAVNEQTPEAHHKEGASGAASNPQRESLGQPQALKGDPVESIEDDSLSAEKAAVTPLKTMFPKGPRSLRRRRSVSGSTDTIGVQGTFRVVSQADLNFAMNATTPSTQPTVVLRGKMRSEDLVYGICLPRMGFGLIFFGLGVAVLVAILIASFLAYAHYSIHHLQMHQQKHRSAVIEGPMASLPMAPPPQVLPLPIIIFKKMW</sequence>
<name>A0ABP1R059_9HEXA</name>
<dbReference type="Proteomes" id="UP001642540">
    <property type="component" value="Unassembled WGS sequence"/>
</dbReference>
<evidence type="ECO:0000259" key="3">
    <source>
        <dbReference type="PROSITE" id="PS51034"/>
    </source>
</evidence>
<dbReference type="InterPro" id="IPR001507">
    <property type="entry name" value="ZP_dom"/>
</dbReference>
<evidence type="ECO:0000256" key="1">
    <source>
        <dbReference type="SAM" id="MobiDB-lite"/>
    </source>
</evidence>
<gene>
    <name evidence="4" type="ORF">ODALV1_LOCUS16364</name>
</gene>
<feature type="transmembrane region" description="Helical" evidence="2">
    <location>
        <begin position="839"/>
        <end position="865"/>
    </location>
</feature>
<feature type="compositionally biased region" description="Low complexity" evidence="1">
    <location>
        <begin position="612"/>
        <end position="621"/>
    </location>
</feature>
<keyword evidence="2" id="KW-0812">Transmembrane</keyword>
<dbReference type="PANTHER" id="PTHR46560">
    <property type="entry name" value="CYPHER, ISOFORM B"/>
    <property type="match status" value="1"/>
</dbReference>
<feature type="compositionally biased region" description="Pro residues" evidence="1">
    <location>
        <begin position="538"/>
        <end position="577"/>
    </location>
</feature>
<feature type="region of interest" description="Disordered" evidence="1">
    <location>
        <begin position="440"/>
        <end position="788"/>
    </location>
</feature>
<feature type="compositionally biased region" description="Polar residues" evidence="1">
    <location>
        <begin position="728"/>
        <end position="739"/>
    </location>
</feature>
<evidence type="ECO:0000313" key="5">
    <source>
        <dbReference type="Proteomes" id="UP001642540"/>
    </source>
</evidence>
<keyword evidence="2" id="KW-1133">Transmembrane helix</keyword>
<keyword evidence="5" id="KW-1185">Reference proteome</keyword>
<comment type="caution">
    <text evidence="4">The sequence shown here is derived from an EMBL/GenBank/DDBJ whole genome shotgun (WGS) entry which is preliminary data.</text>
</comment>
<evidence type="ECO:0000313" key="4">
    <source>
        <dbReference type="EMBL" id="CAL8114212.1"/>
    </source>
</evidence>
<feature type="compositionally biased region" description="Low complexity" evidence="1">
    <location>
        <begin position="504"/>
        <end position="532"/>
    </location>
</feature>